<evidence type="ECO:0000256" key="1">
    <source>
        <dbReference type="SAM" id="MobiDB-lite"/>
    </source>
</evidence>
<keyword evidence="2" id="KW-0732">Signal</keyword>
<feature type="region of interest" description="Disordered" evidence="1">
    <location>
        <begin position="48"/>
        <end position="96"/>
    </location>
</feature>
<feature type="signal peptide" evidence="2">
    <location>
        <begin position="1"/>
        <end position="33"/>
    </location>
</feature>
<feature type="compositionally biased region" description="Pro residues" evidence="1">
    <location>
        <begin position="58"/>
        <end position="80"/>
    </location>
</feature>
<name>A0ABR1IJK7_9AGAR</name>
<feature type="compositionally biased region" description="Low complexity" evidence="1">
    <location>
        <begin position="114"/>
        <end position="124"/>
    </location>
</feature>
<dbReference type="Proteomes" id="UP001498398">
    <property type="component" value="Unassembled WGS sequence"/>
</dbReference>
<evidence type="ECO:0000256" key="2">
    <source>
        <dbReference type="SAM" id="SignalP"/>
    </source>
</evidence>
<keyword evidence="4" id="KW-1185">Reference proteome</keyword>
<sequence>MFKTSPRQCNSGQYRAHNVTLLLLLLKIQIFLAHSILDSPPHYNDKSSSITVVGSDDPAPPPAPSQIPIPISPVLDPPPPRHSRMSGEKLAHHSTTADAEYVYGPQKRANAGIQGQCRQQQTQQAPEKKDQAQVQHIERVEVKSTGGDGEIQLVQIQLDEAAAGEHGDGQGEEVEYASD</sequence>
<dbReference type="EMBL" id="JBANRG010000124">
    <property type="protein sequence ID" value="KAK7434415.1"/>
    <property type="molecule type" value="Genomic_DNA"/>
</dbReference>
<accession>A0ABR1IJK7</accession>
<proteinExistence type="predicted"/>
<gene>
    <name evidence="3" type="ORF">VKT23_020184</name>
</gene>
<protein>
    <submittedName>
        <fullName evidence="3">Uncharacterized protein</fullName>
    </submittedName>
</protein>
<evidence type="ECO:0000313" key="3">
    <source>
        <dbReference type="EMBL" id="KAK7434415.1"/>
    </source>
</evidence>
<evidence type="ECO:0000313" key="4">
    <source>
        <dbReference type="Proteomes" id="UP001498398"/>
    </source>
</evidence>
<feature type="chain" id="PRO_5047207103" evidence="2">
    <location>
        <begin position="34"/>
        <end position="179"/>
    </location>
</feature>
<comment type="caution">
    <text evidence="3">The sequence shown here is derived from an EMBL/GenBank/DDBJ whole genome shotgun (WGS) entry which is preliminary data.</text>
</comment>
<feature type="region of interest" description="Disordered" evidence="1">
    <location>
        <begin position="112"/>
        <end position="134"/>
    </location>
</feature>
<reference evidence="3 4" key="1">
    <citation type="submission" date="2024-01" db="EMBL/GenBank/DDBJ databases">
        <title>A draft genome for the cacao thread blight pathogen Marasmiellus scandens.</title>
        <authorList>
            <person name="Baruah I.K."/>
            <person name="Leung J."/>
            <person name="Bukari Y."/>
            <person name="Amoako-Attah I."/>
            <person name="Meinhardt L.W."/>
            <person name="Bailey B.A."/>
            <person name="Cohen S.P."/>
        </authorList>
    </citation>
    <scope>NUCLEOTIDE SEQUENCE [LARGE SCALE GENOMIC DNA]</scope>
    <source>
        <strain evidence="3 4">GH-19</strain>
    </source>
</reference>
<organism evidence="3 4">
    <name type="scientific">Marasmiellus scandens</name>
    <dbReference type="NCBI Taxonomy" id="2682957"/>
    <lineage>
        <taxon>Eukaryota</taxon>
        <taxon>Fungi</taxon>
        <taxon>Dikarya</taxon>
        <taxon>Basidiomycota</taxon>
        <taxon>Agaricomycotina</taxon>
        <taxon>Agaricomycetes</taxon>
        <taxon>Agaricomycetidae</taxon>
        <taxon>Agaricales</taxon>
        <taxon>Marasmiineae</taxon>
        <taxon>Omphalotaceae</taxon>
        <taxon>Marasmiellus</taxon>
    </lineage>
</organism>